<protein>
    <recommendedName>
        <fullName evidence="1">Reverse transcriptase domain-containing protein</fullName>
    </recommendedName>
</protein>
<evidence type="ECO:0000259" key="1">
    <source>
        <dbReference type="PROSITE" id="PS50878"/>
    </source>
</evidence>
<dbReference type="InterPro" id="IPR000477">
    <property type="entry name" value="RT_dom"/>
</dbReference>
<feature type="domain" description="Reverse transcriptase" evidence="1">
    <location>
        <begin position="227"/>
        <end position="481"/>
    </location>
</feature>
<dbReference type="OrthoDB" id="7791153at2759"/>
<evidence type="ECO:0000313" key="2">
    <source>
        <dbReference type="EMBL" id="KAJ6646371.1"/>
    </source>
</evidence>
<dbReference type="AlphaFoldDB" id="A0A9Q0NB51"/>
<keyword evidence="3" id="KW-1185">Reference proteome</keyword>
<gene>
    <name evidence="2" type="ORF">Bhyg_01582</name>
</gene>
<organism evidence="2 3">
    <name type="scientific">Pseudolycoriella hygida</name>
    <dbReference type="NCBI Taxonomy" id="35572"/>
    <lineage>
        <taxon>Eukaryota</taxon>
        <taxon>Metazoa</taxon>
        <taxon>Ecdysozoa</taxon>
        <taxon>Arthropoda</taxon>
        <taxon>Hexapoda</taxon>
        <taxon>Insecta</taxon>
        <taxon>Pterygota</taxon>
        <taxon>Neoptera</taxon>
        <taxon>Endopterygota</taxon>
        <taxon>Diptera</taxon>
        <taxon>Nematocera</taxon>
        <taxon>Sciaroidea</taxon>
        <taxon>Sciaridae</taxon>
        <taxon>Pseudolycoriella</taxon>
    </lineage>
</organism>
<accession>A0A9Q0NB51</accession>
<dbReference type="PROSITE" id="PS50878">
    <property type="entry name" value="RT_POL"/>
    <property type="match status" value="1"/>
</dbReference>
<name>A0A9Q0NB51_9DIPT</name>
<comment type="caution">
    <text evidence="2">The sequence shown here is derived from an EMBL/GenBank/DDBJ whole genome shotgun (WGS) entry which is preliminary data.</text>
</comment>
<sequence length="514" mass="59404">MRIISEKMGLSQCNPQTTNQYLNAIDKSFDESLAQHNASLHTKFMHLLNTQNYIPNMKYDESFVQNISGVDVPEEMTLILSLGPKFAILPERLPIPDIIRDLEYIVTRYSHPSIVNAVRGQLSYTLTKFSKQQPKLNRIQRFIKRASSVTKKFLKDHNDIFISCSDKGNKTIICSTQDYKFKMKEMLDDTTQFAVLLKDPTPSCERMLNNQLKAMFEKHTINKYKKLHLQSTTAIPPRVFGQYKIHKQRPDGRGHPIRLITSTIKTVSYNTSKFLTSILTTSYDKPKYTIKNAQSALNILENVRLLRNHRLASFDMENCFGSISTQLAIDIIRNDFDSIIRPHTTVDKEDFIELLRICLNECNYLLYQGQFYRQLNGIFMGSSLGSIIVQIVSEHIVNLVLNQLRKEGIIPPIVWLIYVDDHLVVCQEKVVKTILSRLNAFDPNHIKFTCEMEQNQSINYLDLTVIREHGSIITNWYSKSIASNRMLNYHSSHPRKMVLNVAKSFVRKVEGKFL</sequence>
<reference evidence="2" key="1">
    <citation type="submission" date="2022-07" db="EMBL/GenBank/DDBJ databases">
        <authorList>
            <person name="Trinca V."/>
            <person name="Uliana J.V.C."/>
            <person name="Torres T.T."/>
            <person name="Ward R.J."/>
            <person name="Monesi N."/>
        </authorList>
    </citation>
    <scope>NUCLEOTIDE SEQUENCE</scope>
    <source>
        <strain evidence="2">HSMRA1968</strain>
        <tissue evidence="2">Whole embryos</tissue>
    </source>
</reference>
<dbReference type="PANTHER" id="PTHR21301:SF10">
    <property type="entry name" value="REVERSE TRANSCRIPTASE DOMAIN-CONTAINING PROTEIN"/>
    <property type="match status" value="1"/>
</dbReference>
<dbReference type="EMBL" id="WJQU01000001">
    <property type="protein sequence ID" value="KAJ6646371.1"/>
    <property type="molecule type" value="Genomic_DNA"/>
</dbReference>
<proteinExistence type="predicted"/>
<dbReference type="PANTHER" id="PTHR21301">
    <property type="entry name" value="REVERSE TRANSCRIPTASE"/>
    <property type="match status" value="1"/>
</dbReference>
<evidence type="ECO:0000313" key="3">
    <source>
        <dbReference type="Proteomes" id="UP001151699"/>
    </source>
</evidence>
<dbReference type="Proteomes" id="UP001151699">
    <property type="component" value="Chromosome A"/>
</dbReference>